<dbReference type="EMBL" id="PGGS01001557">
    <property type="protein sequence ID" value="PNH00262.1"/>
    <property type="molecule type" value="Genomic_DNA"/>
</dbReference>
<evidence type="ECO:0000313" key="2">
    <source>
        <dbReference type="EMBL" id="PNH00262.1"/>
    </source>
</evidence>
<keyword evidence="2" id="KW-0695">RNA-directed DNA polymerase</keyword>
<dbReference type="AlphaFoldDB" id="A0A2J7ZJ15"/>
<keyword evidence="2" id="KW-0808">Transferase</keyword>
<proteinExistence type="predicted"/>
<evidence type="ECO:0000313" key="3">
    <source>
        <dbReference type="Proteomes" id="UP000236333"/>
    </source>
</evidence>
<protein>
    <submittedName>
        <fullName evidence="2">LINE-1 reverse transcriptase</fullName>
    </submittedName>
</protein>
<comment type="caution">
    <text evidence="2">The sequence shown here is derived from an EMBL/GenBank/DDBJ whole genome shotgun (WGS) entry which is preliminary data.</text>
</comment>
<keyword evidence="3" id="KW-1185">Reference proteome</keyword>
<feature type="non-terminal residue" evidence="2">
    <location>
        <position position="259"/>
    </location>
</feature>
<dbReference type="Pfam" id="PF00078">
    <property type="entry name" value="RVT_1"/>
    <property type="match status" value="1"/>
</dbReference>
<dbReference type="InterPro" id="IPR000477">
    <property type="entry name" value="RT_dom"/>
</dbReference>
<gene>
    <name evidence="2" type="ORF">TSOC_013926</name>
</gene>
<feature type="domain" description="Reverse transcriptase" evidence="1">
    <location>
        <begin position="177"/>
        <end position="259"/>
    </location>
</feature>
<feature type="non-terminal residue" evidence="2">
    <location>
        <position position="1"/>
    </location>
</feature>
<dbReference type="PANTHER" id="PTHR19446">
    <property type="entry name" value="REVERSE TRANSCRIPTASES"/>
    <property type="match status" value="1"/>
</dbReference>
<organism evidence="2 3">
    <name type="scientific">Tetrabaena socialis</name>
    <dbReference type="NCBI Taxonomy" id="47790"/>
    <lineage>
        <taxon>Eukaryota</taxon>
        <taxon>Viridiplantae</taxon>
        <taxon>Chlorophyta</taxon>
        <taxon>core chlorophytes</taxon>
        <taxon>Chlorophyceae</taxon>
        <taxon>CS clade</taxon>
        <taxon>Chlamydomonadales</taxon>
        <taxon>Tetrabaenaceae</taxon>
        <taxon>Tetrabaena</taxon>
    </lineage>
</organism>
<sequence length="259" mass="27412">ANLRQLRDAAQAAAGTLDAAPHDAARLADAVEAQVAVSAAMRTGHLVSDPASVSQVVANYWRDVSALPSAAELPAAVKQQAQAAVLEALRAHPLRLSAAEAQDEVGRPEVSSIEVARALRATPRGKAPGWDGLPADLYKAFSRQFSPLLAALYTAISATGTMPARFTDGIITVLFKKGDPTEPGNYRPITLLNTDYRVLAKVLAPRLGPALHAAIAAEQTAFLPGRLIGTNIFALRHIPHLLRRQGRSAIIAFLDFAKA</sequence>
<dbReference type="GO" id="GO:0003964">
    <property type="term" value="F:RNA-directed DNA polymerase activity"/>
    <property type="evidence" value="ECO:0007669"/>
    <property type="project" value="UniProtKB-KW"/>
</dbReference>
<accession>A0A2J7ZJ15</accession>
<name>A0A2J7ZJ15_9CHLO</name>
<evidence type="ECO:0000259" key="1">
    <source>
        <dbReference type="Pfam" id="PF00078"/>
    </source>
</evidence>
<dbReference type="OrthoDB" id="536038at2759"/>
<dbReference type="SUPFAM" id="SSF56672">
    <property type="entry name" value="DNA/RNA polymerases"/>
    <property type="match status" value="1"/>
</dbReference>
<dbReference type="CDD" id="cd01650">
    <property type="entry name" value="RT_nLTR_like"/>
    <property type="match status" value="1"/>
</dbReference>
<dbReference type="Proteomes" id="UP000236333">
    <property type="component" value="Unassembled WGS sequence"/>
</dbReference>
<dbReference type="InterPro" id="IPR043502">
    <property type="entry name" value="DNA/RNA_pol_sf"/>
</dbReference>
<keyword evidence="2" id="KW-0548">Nucleotidyltransferase</keyword>
<reference evidence="2 3" key="1">
    <citation type="journal article" date="2017" name="Mol. Biol. Evol.">
        <title>The 4-celled Tetrabaena socialis nuclear genome reveals the essential components for genetic control of cell number at the origin of multicellularity in the volvocine lineage.</title>
        <authorList>
            <person name="Featherston J."/>
            <person name="Arakaki Y."/>
            <person name="Hanschen E.R."/>
            <person name="Ferris P.J."/>
            <person name="Michod R.E."/>
            <person name="Olson B.J.S.C."/>
            <person name="Nozaki H."/>
            <person name="Durand P.M."/>
        </authorList>
    </citation>
    <scope>NUCLEOTIDE SEQUENCE [LARGE SCALE GENOMIC DNA]</scope>
    <source>
        <strain evidence="2 3">NIES-571</strain>
    </source>
</reference>